<evidence type="ECO:0000313" key="9">
    <source>
        <dbReference type="Proteomes" id="UP001597040"/>
    </source>
</evidence>
<dbReference type="Pfam" id="PF02588">
    <property type="entry name" value="YitT_membrane"/>
    <property type="match status" value="1"/>
</dbReference>
<keyword evidence="3 6" id="KW-0812">Transmembrane</keyword>
<evidence type="ECO:0000256" key="1">
    <source>
        <dbReference type="ARBA" id="ARBA00004651"/>
    </source>
</evidence>
<keyword evidence="4 6" id="KW-1133">Transmembrane helix</keyword>
<dbReference type="PANTHER" id="PTHR33545:SF4">
    <property type="entry name" value="UPF0750 MEMBRANE PROTEIN YXKD"/>
    <property type="match status" value="1"/>
</dbReference>
<keyword evidence="2" id="KW-1003">Cell membrane</keyword>
<evidence type="ECO:0000256" key="4">
    <source>
        <dbReference type="ARBA" id="ARBA00022989"/>
    </source>
</evidence>
<feature type="transmembrane region" description="Helical" evidence="6">
    <location>
        <begin position="70"/>
        <end position="88"/>
    </location>
</feature>
<dbReference type="InterPro" id="IPR019264">
    <property type="entry name" value="DUF2179"/>
</dbReference>
<keyword evidence="5 6" id="KW-0472">Membrane</keyword>
<dbReference type="InterPro" id="IPR015867">
    <property type="entry name" value="N-reg_PII/ATP_PRibTrfase_C"/>
</dbReference>
<comment type="caution">
    <text evidence="8">The sequence shown here is derived from an EMBL/GenBank/DDBJ whole genome shotgun (WGS) entry which is preliminary data.</text>
</comment>
<dbReference type="InterPro" id="IPR051461">
    <property type="entry name" value="UPF0750_membrane"/>
</dbReference>
<protein>
    <submittedName>
        <fullName evidence="8">YitT family protein</fullName>
    </submittedName>
</protein>
<feature type="transmembrane region" description="Helical" evidence="6">
    <location>
        <begin position="43"/>
        <end position="63"/>
    </location>
</feature>
<evidence type="ECO:0000256" key="6">
    <source>
        <dbReference type="SAM" id="Phobius"/>
    </source>
</evidence>
<dbReference type="RefSeq" id="WP_390361214.1">
    <property type="nucleotide sequence ID" value="NZ_JBHTKJ010000016.1"/>
</dbReference>
<evidence type="ECO:0000256" key="5">
    <source>
        <dbReference type="ARBA" id="ARBA00023136"/>
    </source>
</evidence>
<dbReference type="PIRSF" id="PIRSF006483">
    <property type="entry name" value="Membrane_protein_YitT"/>
    <property type="match status" value="1"/>
</dbReference>
<evidence type="ECO:0000259" key="7">
    <source>
        <dbReference type="Pfam" id="PF10035"/>
    </source>
</evidence>
<gene>
    <name evidence="8" type="ORF">ACFQ3N_07960</name>
</gene>
<evidence type="ECO:0000313" key="8">
    <source>
        <dbReference type="EMBL" id="MFD1038343.1"/>
    </source>
</evidence>
<feature type="domain" description="DUF2179" evidence="7">
    <location>
        <begin position="213"/>
        <end position="266"/>
    </location>
</feature>
<dbReference type="Gene3D" id="3.30.70.120">
    <property type="match status" value="1"/>
</dbReference>
<accession>A0ABW3LJQ5</accession>
<dbReference type="CDD" id="cd16380">
    <property type="entry name" value="YitT_C"/>
    <property type="match status" value="1"/>
</dbReference>
<name>A0ABW3LJQ5_9BACI</name>
<feature type="transmembrane region" description="Helical" evidence="6">
    <location>
        <begin position="5"/>
        <end position="23"/>
    </location>
</feature>
<dbReference type="Pfam" id="PF10035">
    <property type="entry name" value="DUF2179"/>
    <property type="match status" value="1"/>
</dbReference>
<feature type="transmembrane region" description="Helical" evidence="6">
    <location>
        <begin position="100"/>
        <end position="120"/>
    </location>
</feature>
<keyword evidence="9" id="KW-1185">Reference proteome</keyword>
<dbReference type="InterPro" id="IPR003740">
    <property type="entry name" value="YitT"/>
</dbReference>
<organism evidence="8 9">
    <name type="scientific">Virgibacillus byunsanensis</name>
    <dbReference type="NCBI Taxonomy" id="570945"/>
    <lineage>
        <taxon>Bacteria</taxon>
        <taxon>Bacillati</taxon>
        <taxon>Bacillota</taxon>
        <taxon>Bacilli</taxon>
        <taxon>Bacillales</taxon>
        <taxon>Bacillaceae</taxon>
        <taxon>Virgibacillus</taxon>
    </lineage>
</organism>
<dbReference type="Proteomes" id="UP001597040">
    <property type="component" value="Unassembled WGS sequence"/>
</dbReference>
<evidence type="ECO:0000256" key="3">
    <source>
        <dbReference type="ARBA" id="ARBA00022692"/>
    </source>
</evidence>
<proteinExistence type="predicted"/>
<feature type="transmembrane region" description="Helical" evidence="6">
    <location>
        <begin position="141"/>
        <end position="160"/>
    </location>
</feature>
<comment type="subcellular location">
    <subcellularLocation>
        <location evidence="1">Cell membrane</location>
        <topology evidence="1">Multi-pass membrane protein</topology>
    </subcellularLocation>
</comment>
<dbReference type="EMBL" id="JBHTKJ010000016">
    <property type="protein sequence ID" value="MFD1038343.1"/>
    <property type="molecule type" value="Genomic_DNA"/>
</dbReference>
<dbReference type="PANTHER" id="PTHR33545">
    <property type="entry name" value="UPF0750 MEMBRANE PROTEIN YITT-RELATED"/>
    <property type="match status" value="1"/>
</dbReference>
<reference evidence="9" key="1">
    <citation type="journal article" date="2019" name="Int. J. Syst. Evol. Microbiol.">
        <title>The Global Catalogue of Microorganisms (GCM) 10K type strain sequencing project: providing services to taxonomists for standard genome sequencing and annotation.</title>
        <authorList>
            <consortium name="The Broad Institute Genomics Platform"/>
            <consortium name="The Broad Institute Genome Sequencing Center for Infectious Disease"/>
            <person name="Wu L."/>
            <person name="Ma J."/>
        </authorList>
    </citation>
    <scope>NUCLEOTIDE SEQUENCE [LARGE SCALE GENOMIC DNA]</scope>
    <source>
        <strain evidence="9">CCUG 56754</strain>
    </source>
</reference>
<sequence>MKNIFYIIFGSLIVAISISFLGMPNSIADGGLVGISLLLYHAFSIPPSIVNFLGFIIILLVSYKYLAKSVLIKSTVTVLLFSFFTFLLESYGQPLGDPLVGAIFYGLFMGVGFALILYAGSSIGGASTIALVLKKKYDWNVVLVTFILDILVVISGVFVIGILNTFYTIIGLFIGKIATDYVIGGFDAKKAFSIISPYNKEIARRVMTDLSSSATYLNSSGIYKNNEHKMLYIVVKNNSVVHLRKIINEVDSDAFIVINNVKDVSGGTFFAGHNLPYETDESQE</sequence>
<evidence type="ECO:0000256" key="2">
    <source>
        <dbReference type="ARBA" id="ARBA00022475"/>
    </source>
</evidence>